<keyword evidence="2" id="KW-0812">Transmembrane</keyword>
<name>A0A7S1D5E1_CYCTE</name>
<keyword evidence="2" id="KW-0472">Membrane</keyword>
<proteinExistence type="predicted"/>
<protein>
    <submittedName>
        <fullName evidence="3">Uncharacterized protein</fullName>
    </submittedName>
</protein>
<evidence type="ECO:0000313" key="3">
    <source>
        <dbReference type="EMBL" id="CAD8937102.1"/>
    </source>
</evidence>
<feature type="transmembrane region" description="Helical" evidence="2">
    <location>
        <begin position="166"/>
        <end position="188"/>
    </location>
</feature>
<accession>A0A7S1D5E1</accession>
<evidence type="ECO:0000256" key="2">
    <source>
        <dbReference type="SAM" id="Phobius"/>
    </source>
</evidence>
<organism evidence="3">
    <name type="scientific">Cyclophora tenuis</name>
    <name type="common">Marine diatom</name>
    <dbReference type="NCBI Taxonomy" id="216820"/>
    <lineage>
        <taxon>Eukaryota</taxon>
        <taxon>Sar</taxon>
        <taxon>Stramenopiles</taxon>
        <taxon>Ochrophyta</taxon>
        <taxon>Bacillariophyta</taxon>
        <taxon>Fragilariophyceae</taxon>
        <taxon>Fragilariophycidae</taxon>
        <taxon>Cyclophorales</taxon>
        <taxon>Cyclophoraceae</taxon>
        <taxon>Cyclophora</taxon>
    </lineage>
</organism>
<reference evidence="3" key="1">
    <citation type="submission" date="2021-01" db="EMBL/GenBank/DDBJ databases">
        <authorList>
            <person name="Corre E."/>
            <person name="Pelletier E."/>
            <person name="Niang G."/>
            <person name="Scheremetjew M."/>
            <person name="Finn R."/>
            <person name="Kale V."/>
            <person name="Holt S."/>
            <person name="Cochrane G."/>
            <person name="Meng A."/>
            <person name="Brown T."/>
            <person name="Cohen L."/>
        </authorList>
    </citation>
    <scope>NUCLEOTIDE SEQUENCE</scope>
    <source>
        <strain evidence="3">ECT3854</strain>
    </source>
</reference>
<evidence type="ECO:0000256" key="1">
    <source>
        <dbReference type="SAM" id="MobiDB-lite"/>
    </source>
</evidence>
<feature type="region of interest" description="Disordered" evidence="1">
    <location>
        <begin position="279"/>
        <end position="301"/>
    </location>
</feature>
<keyword evidence="2" id="KW-1133">Transmembrane helix</keyword>
<feature type="transmembrane region" description="Helical" evidence="2">
    <location>
        <begin position="58"/>
        <end position="85"/>
    </location>
</feature>
<feature type="transmembrane region" description="Helical" evidence="2">
    <location>
        <begin position="97"/>
        <end position="127"/>
    </location>
</feature>
<feature type="transmembrane region" description="Helical" evidence="2">
    <location>
        <begin position="230"/>
        <end position="252"/>
    </location>
</feature>
<feature type="region of interest" description="Disordered" evidence="1">
    <location>
        <begin position="325"/>
        <end position="348"/>
    </location>
</feature>
<feature type="transmembrane region" description="Helical" evidence="2">
    <location>
        <begin position="200"/>
        <end position="218"/>
    </location>
</feature>
<dbReference type="EMBL" id="HBFW01012776">
    <property type="protein sequence ID" value="CAD8937102.1"/>
    <property type="molecule type" value="Transcribed_RNA"/>
</dbReference>
<dbReference type="AlphaFoldDB" id="A0A7S1D5E1"/>
<sequence>MADCSCILAALCFFVANVLRMVMFIRRYNRQHFDFELFKQFDPSFIREQWQYRTDNLLLYNAATVLNAFAWFFFLIPIVQLSWCLSRGGFRQVGVHVAIAIFAFVGTFGEVISRLLMFGFNGVMYWIHSEFELDRWLPTNISQGQPDELGWRTLELVFLAVEGMQVWVNAFEWVCLTVIFFLLFYSVATQAPSQRELPMSMVRVGLVIGVLSLFDFAADVLRYEDWRLFSSLALLAGALNTWILLPSFLIALSFQLPKLVPKPITIEHNETIDLMSMTRTPAPPAGTPLGQPGSAAAAAAAAPTTTTTTVTAHAPVVANGGVAATAAAAPATGPTPSPIQPDPESSLI</sequence>
<gene>
    <name evidence="3" type="ORF">CTEN0397_LOCUS8161</name>
</gene>